<dbReference type="GO" id="GO:0005829">
    <property type="term" value="C:cytosol"/>
    <property type="evidence" value="ECO:0007669"/>
    <property type="project" value="TreeGrafter"/>
</dbReference>
<evidence type="ECO:0000256" key="1">
    <source>
        <dbReference type="ARBA" id="ARBA00004686"/>
    </source>
</evidence>
<name>A0AAN7QRY2_9MYRT</name>
<dbReference type="Pfam" id="PF02769">
    <property type="entry name" value="AIRS_C"/>
    <property type="match status" value="1"/>
</dbReference>
<keyword evidence="4" id="KW-0436">Ligase</keyword>
<evidence type="ECO:0000256" key="2">
    <source>
        <dbReference type="ARBA" id="ARBA00010280"/>
    </source>
</evidence>
<sequence length="384" mass="40582">MTTSFKMNLGTPRVLSGSSWKPYYGVLVNLGSKKLQVSSLNSWGGTARVCTRSFITSELTRESLSYKKAGVDIDAGSELVRRIAKMAPGIGGFGGLFPFGDSYLVAGTDGVGTKLKLAFETGFHETIGIDLVAMSVNDIVTSGAKPLFFLDYFATSHLDVDLAEKVIKGIVDGCQQSDCVLLGGETAEMPDFYKEGEYDLSGFAVGSVKKGSVIDGKNIVVGDVLIGLPSSGVHSNGFSLVRRVVARSGHSLMDLLPGDDITLGEALMAPTVIYVKQVLDLISKGGVKGIAHITGGGFTDNIPRVFPEGLGAVINTSSWPVPQLFKWIQEEGNVEDSEMRRTFNMGIGMVLVVSPEAAGGILGNEGTIAYRIGEVVSGEGVSYC</sequence>
<dbReference type="InterPro" id="IPR036921">
    <property type="entry name" value="PurM-like_N_sf"/>
</dbReference>
<dbReference type="Pfam" id="PF00586">
    <property type="entry name" value="AIRS"/>
    <property type="match status" value="1"/>
</dbReference>
<comment type="caution">
    <text evidence="12">The sequence shown here is derived from an EMBL/GenBank/DDBJ whole genome shotgun (WGS) entry which is preliminary data.</text>
</comment>
<evidence type="ECO:0000256" key="7">
    <source>
        <dbReference type="ARBA" id="ARBA00031908"/>
    </source>
</evidence>
<dbReference type="InterPro" id="IPR010918">
    <property type="entry name" value="PurM-like_C_dom"/>
</dbReference>
<dbReference type="PANTHER" id="PTHR10520">
    <property type="entry name" value="TRIFUNCTIONAL PURINE BIOSYNTHETIC PROTEIN ADENOSINE-3-RELATED"/>
    <property type="match status" value="1"/>
</dbReference>
<keyword evidence="5" id="KW-0547">Nucleotide-binding</keyword>
<evidence type="ECO:0000256" key="5">
    <source>
        <dbReference type="ARBA" id="ARBA00022741"/>
    </source>
</evidence>
<dbReference type="NCBIfam" id="TIGR00878">
    <property type="entry name" value="purM"/>
    <property type="match status" value="1"/>
</dbReference>
<organism evidence="12 13">
    <name type="scientific">Trapa incisa</name>
    <dbReference type="NCBI Taxonomy" id="236973"/>
    <lineage>
        <taxon>Eukaryota</taxon>
        <taxon>Viridiplantae</taxon>
        <taxon>Streptophyta</taxon>
        <taxon>Embryophyta</taxon>
        <taxon>Tracheophyta</taxon>
        <taxon>Spermatophyta</taxon>
        <taxon>Magnoliopsida</taxon>
        <taxon>eudicotyledons</taxon>
        <taxon>Gunneridae</taxon>
        <taxon>Pentapetalae</taxon>
        <taxon>rosids</taxon>
        <taxon>malvids</taxon>
        <taxon>Myrtales</taxon>
        <taxon>Lythraceae</taxon>
        <taxon>Trapa</taxon>
    </lineage>
</organism>
<evidence type="ECO:0000256" key="6">
    <source>
        <dbReference type="ARBA" id="ARBA00022840"/>
    </source>
</evidence>
<evidence type="ECO:0000256" key="8">
    <source>
        <dbReference type="ARBA" id="ARBA00032931"/>
    </source>
</evidence>
<dbReference type="PANTHER" id="PTHR10520:SF12">
    <property type="entry name" value="TRIFUNCTIONAL PURINE BIOSYNTHETIC PROTEIN ADENOSINE-3"/>
    <property type="match status" value="1"/>
</dbReference>
<comment type="similarity">
    <text evidence="2">Belongs to the AIR synthase family.</text>
</comment>
<evidence type="ECO:0000256" key="4">
    <source>
        <dbReference type="ARBA" id="ARBA00022598"/>
    </source>
</evidence>
<comment type="pathway">
    <text evidence="1">Purine metabolism; IMP biosynthesis via de novo pathway; 5-amino-1-(5-phospho-D-ribosyl)imidazole from N(2)-formyl-N(1)-(5-phospho-D-ribosyl)glycinamide: step 2/2.</text>
</comment>
<protein>
    <recommendedName>
        <fullName evidence="3">phosphoribosylformylglycinamidine cyclo-ligase</fullName>
        <ecNumber evidence="3">6.3.3.1</ecNumber>
    </recommendedName>
    <alternativeName>
        <fullName evidence="8">AIR synthase</fullName>
    </alternativeName>
    <alternativeName>
        <fullName evidence="7">Phosphoribosyl-aminoimidazole synthetase</fullName>
    </alternativeName>
</protein>
<reference evidence="12 13" key="1">
    <citation type="journal article" date="2023" name="Hortic Res">
        <title>Pangenome of water caltrop reveals structural variations and asymmetric subgenome divergence after allopolyploidization.</title>
        <authorList>
            <person name="Zhang X."/>
            <person name="Chen Y."/>
            <person name="Wang L."/>
            <person name="Yuan Y."/>
            <person name="Fang M."/>
            <person name="Shi L."/>
            <person name="Lu R."/>
            <person name="Comes H.P."/>
            <person name="Ma Y."/>
            <person name="Chen Y."/>
            <person name="Huang G."/>
            <person name="Zhou Y."/>
            <person name="Zheng Z."/>
            <person name="Qiu Y."/>
        </authorList>
    </citation>
    <scope>NUCLEOTIDE SEQUENCE [LARGE SCALE GENOMIC DNA]</scope>
    <source>
        <tissue evidence="12">Roots</tissue>
    </source>
</reference>
<dbReference type="SUPFAM" id="SSF56042">
    <property type="entry name" value="PurM C-terminal domain-like"/>
    <property type="match status" value="1"/>
</dbReference>
<evidence type="ECO:0000256" key="9">
    <source>
        <dbReference type="ARBA" id="ARBA00049057"/>
    </source>
</evidence>
<dbReference type="GO" id="GO:0046084">
    <property type="term" value="P:adenine biosynthetic process"/>
    <property type="evidence" value="ECO:0007669"/>
    <property type="project" value="TreeGrafter"/>
</dbReference>
<dbReference type="GO" id="GO:0004637">
    <property type="term" value="F:phosphoribosylamine-glycine ligase activity"/>
    <property type="evidence" value="ECO:0007669"/>
    <property type="project" value="TreeGrafter"/>
</dbReference>
<dbReference type="FunFam" id="3.30.1330.10:FF:000001">
    <property type="entry name" value="Phosphoribosylformylglycinamidine cyclo-ligase"/>
    <property type="match status" value="1"/>
</dbReference>
<evidence type="ECO:0000256" key="3">
    <source>
        <dbReference type="ARBA" id="ARBA00013047"/>
    </source>
</evidence>
<dbReference type="Gene3D" id="3.30.1330.10">
    <property type="entry name" value="PurM-like, N-terminal domain"/>
    <property type="match status" value="1"/>
</dbReference>
<accession>A0AAN7QRY2</accession>
<gene>
    <name evidence="12" type="ORF">SAY87_028767</name>
</gene>
<keyword evidence="6" id="KW-0067">ATP-binding</keyword>
<dbReference type="EC" id="6.3.3.1" evidence="3"/>
<dbReference type="InterPro" id="IPR004733">
    <property type="entry name" value="PurM_cligase"/>
</dbReference>
<dbReference type="AlphaFoldDB" id="A0AAN7QRY2"/>
<dbReference type="SUPFAM" id="SSF55326">
    <property type="entry name" value="PurM N-terminal domain-like"/>
    <property type="match status" value="1"/>
</dbReference>
<dbReference type="CDD" id="cd02196">
    <property type="entry name" value="PurM"/>
    <property type="match status" value="1"/>
</dbReference>
<comment type="catalytic activity">
    <reaction evidence="9">
        <text>2-formamido-N(1)-(5-O-phospho-beta-D-ribosyl)acetamidine + ATP = 5-amino-1-(5-phospho-beta-D-ribosyl)imidazole + ADP + phosphate + H(+)</text>
        <dbReference type="Rhea" id="RHEA:23032"/>
        <dbReference type="ChEBI" id="CHEBI:15378"/>
        <dbReference type="ChEBI" id="CHEBI:30616"/>
        <dbReference type="ChEBI" id="CHEBI:43474"/>
        <dbReference type="ChEBI" id="CHEBI:137981"/>
        <dbReference type="ChEBI" id="CHEBI:147287"/>
        <dbReference type="ChEBI" id="CHEBI:456216"/>
        <dbReference type="EC" id="6.3.3.1"/>
    </reaction>
</comment>
<dbReference type="Gene3D" id="3.90.650.10">
    <property type="entry name" value="PurM-like C-terminal domain"/>
    <property type="match status" value="1"/>
</dbReference>
<feature type="domain" description="PurM-like N-terminal" evidence="10">
    <location>
        <begin position="100"/>
        <end position="208"/>
    </location>
</feature>
<dbReference type="InterPro" id="IPR016188">
    <property type="entry name" value="PurM-like_N"/>
</dbReference>
<proteinExistence type="inferred from homology"/>
<dbReference type="GO" id="GO:0006189">
    <property type="term" value="P:'de novo' IMP biosynthetic process"/>
    <property type="evidence" value="ECO:0007669"/>
    <property type="project" value="InterPro"/>
</dbReference>
<keyword evidence="13" id="KW-1185">Reference proteome</keyword>
<dbReference type="InterPro" id="IPR036676">
    <property type="entry name" value="PurM-like_C_sf"/>
</dbReference>
<evidence type="ECO:0000313" key="12">
    <source>
        <dbReference type="EMBL" id="KAK4773748.1"/>
    </source>
</evidence>
<evidence type="ECO:0000313" key="13">
    <source>
        <dbReference type="Proteomes" id="UP001345219"/>
    </source>
</evidence>
<dbReference type="Proteomes" id="UP001345219">
    <property type="component" value="Chromosome 22"/>
</dbReference>
<dbReference type="EMBL" id="JAXIOK010000004">
    <property type="protein sequence ID" value="KAK4773748.1"/>
    <property type="molecule type" value="Genomic_DNA"/>
</dbReference>
<feature type="domain" description="PurM-like C-terminal" evidence="11">
    <location>
        <begin position="221"/>
        <end position="381"/>
    </location>
</feature>
<dbReference type="HAMAP" id="MF_00741">
    <property type="entry name" value="AIRS"/>
    <property type="match status" value="1"/>
</dbReference>
<dbReference type="GO" id="GO:0004641">
    <property type="term" value="F:phosphoribosylformylglycinamidine cyclo-ligase activity"/>
    <property type="evidence" value="ECO:0007669"/>
    <property type="project" value="UniProtKB-EC"/>
</dbReference>
<dbReference type="GO" id="GO:0005524">
    <property type="term" value="F:ATP binding"/>
    <property type="evidence" value="ECO:0007669"/>
    <property type="project" value="UniProtKB-KW"/>
</dbReference>
<evidence type="ECO:0000259" key="11">
    <source>
        <dbReference type="Pfam" id="PF02769"/>
    </source>
</evidence>
<evidence type="ECO:0000259" key="10">
    <source>
        <dbReference type="Pfam" id="PF00586"/>
    </source>
</evidence>
<dbReference type="FunFam" id="3.90.650.10:FF:000001">
    <property type="entry name" value="Phosphoribosylformylglycinamidine cyclo-ligase"/>
    <property type="match status" value="1"/>
</dbReference>